<sequence length="74" mass="8182">MKKETGGPAFPCKDILVRGDLGECIRVEVATVGLFMRDYFAAKALPMTLDHNTSFRVSSEVAYQIADAMLEARK</sequence>
<dbReference type="EMBL" id="LR796211">
    <property type="protein sequence ID" value="CAB4127510.1"/>
    <property type="molecule type" value="Genomic_DNA"/>
</dbReference>
<evidence type="ECO:0000313" key="1">
    <source>
        <dbReference type="EMBL" id="CAB4127510.1"/>
    </source>
</evidence>
<protein>
    <submittedName>
        <fullName evidence="1">Uncharacterized protein</fullName>
    </submittedName>
</protein>
<organism evidence="1">
    <name type="scientific">uncultured Caudovirales phage</name>
    <dbReference type="NCBI Taxonomy" id="2100421"/>
    <lineage>
        <taxon>Viruses</taxon>
        <taxon>Duplodnaviria</taxon>
        <taxon>Heunggongvirae</taxon>
        <taxon>Uroviricota</taxon>
        <taxon>Caudoviricetes</taxon>
        <taxon>Peduoviridae</taxon>
        <taxon>Maltschvirus</taxon>
        <taxon>Maltschvirus maltsch</taxon>
    </lineage>
</organism>
<gene>
    <name evidence="1" type="ORF">UFOVP92_4</name>
</gene>
<accession>A0A6J5L4L4</accession>
<proteinExistence type="predicted"/>
<name>A0A6J5L4L4_9CAUD</name>
<reference evidence="1" key="1">
    <citation type="submission" date="2020-04" db="EMBL/GenBank/DDBJ databases">
        <authorList>
            <person name="Chiriac C."/>
            <person name="Salcher M."/>
            <person name="Ghai R."/>
            <person name="Kavagutti S V."/>
        </authorList>
    </citation>
    <scope>NUCLEOTIDE SEQUENCE</scope>
</reference>